<keyword evidence="1" id="KW-0812">Transmembrane</keyword>
<dbReference type="OrthoDB" id="2882974at2"/>
<proteinExistence type="predicted"/>
<name>A0A1L8WQV3_9ENTE</name>
<evidence type="ECO:0000256" key="1">
    <source>
        <dbReference type="SAM" id="Phobius"/>
    </source>
</evidence>
<feature type="transmembrane region" description="Helical" evidence="1">
    <location>
        <begin position="88"/>
        <end position="105"/>
    </location>
</feature>
<feature type="transmembrane region" description="Helical" evidence="1">
    <location>
        <begin position="64"/>
        <end position="81"/>
    </location>
</feature>
<dbReference type="RefSeq" id="WP_071854849.1">
    <property type="nucleotide sequence ID" value="NZ_JXLB01000004.1"/>
</dbReference>
<feature type="transmembrane region" description="Helical" evidence="1">
    <location>
        <begin position="7"/>
        <end position="28"/>
    </location>
</feature>
<keyword evidence="1" id="KW-0472">Membrane</keyword>
<accession>A0A1L8WQV3</accession>
<feature type="transmembrane region" description="Helical" evidence="1">
    <location>
        <begin position="111"/>
        <end position="129"/>
    </location>
</feature>
<sequence>MKRKWEVVTGIMGGSLALVFFGGLAVTLKNMSMTDFKKSYYALKLESTGTLEHTFYLLQDMTKLFAILLFFSLIVLVIAIFLSIKEKYLVIAASLYFIAGVILLFGTQLIAFPMVFFYFISALLTINRIKDKKGRANNV</sequence>
<keyword evidence="3" id="KW-1185">Reference proteome</keyword>
<dbReference type="STRING" id="150033.RV14_GL001746"/>
<comment type="caution">
    <text evidence="2">The sequence shown here is derived from an EMBL/GenBank/DDBJ whole genome shotgun (WGS) entry which is preliminary data.</text>
</comment>
<gene>
    <name evidence="2" type="ORF">RV14_GL001746</name>
</gene>
<reference evidence="2 3" key="1">
    <citation type="submission" date="2014-12" db="EMBL/GenBank/DDBJ databases">
        <title>Draft genome sequences of 29 type strains of Enterococci.</title>
        <authorList>
            <person name="Zhong Z."/>
            <person name="Sun Z."/>
            <person name="Liu W."/>
            <person name="Zhang W."/>
            <person name="Zhang H."/>
        </authorList>
    </citation>
    <scope>NUCLEOTIDE SEQUENCE [LARGE SCALE GENOMIC DNA]</scope>
    <source>
        <strain evidence="2 3">DSM 15687</strain>
    </source>
</reference>
<evidence type="ECO:0000313" key="3">
    <source>
        <dbReference type="Proteomes" id="UP000182152"/>
    </source>
</evidence>
<protein>
    <submittedName>
        <fullName evidence="2">Uncharacterized protein</fullName>
    </submittedName>
</protein>
<evidence type="ECO:0000313" key="2">
    <source>
        <dbReference type="EMBL" id="OJG83388.1"/>
    </source>
</evidence>
<dbReference type="AlphaFoldDB" id="A0A1L8WQV3"/>
<dbReference type="EMBL" id="JXLB01000004">
    <property type="protein sequence ID" value="OJG83388.1"/>
    <property type="molecule type" value="Genomic_DNA"/>
</dbReference>
<dbReference type="Proteomes" id="UP000182152">
    <property type="component" value="Unassembled WGS sequence"/>
</dbReference>
<organism evidence="2 3">
    <name type="scientific">Enterococcus ratti</name>
    <dbReference type="NCBI Taxonomy" id="150033"/>
    <lineage>
        <taxon>Bacteria</taxon>
        <taxon>Bacillati</taxon>
        <taxon>Bacillota</taxon>
        <taxon>Bacilli</taxon>
        <taxon>Lactobacillales</taxon>
        <taxon>Enterococcaceae</taxon>
        <taxon>Enterococcus</taxon>
    </lineage>
</organism>
<keyword evidence="1" id="KW-1133">Transmembrane helix</keyword>